<dbReference type="PANTHER" id="PTHR30055:SF219">
    <property type="entry name" value="TRANSCRIPTIONAL REGULATORY PROTEIN"/>
    <property type="match status" value="1"/>
</dbReference>
<proteinExistence type="predicted"/>
<reference evidence="5" key="1">
    <citation type="submission" date="2023-07" db="EMBL/GenBank/DDBJ databases">
        <title>30 novel species of actinomycetes from the DSMZ collection.</title>
        <authorList>
            <person name="Nouioui I."/>
        </authorList>
    </citation>
    <scope>NUCLEOTIDE SEQUENCE [LARGE SCALE GENOMIC DNA]</scope>
    <source>
        <strain evidence="5">DSM 41982</strain>
    </source>
</reference>
<evidence type="ECO:0000256" key="2">
    <source>
        <dbReference type="PROSITE-ProRule" id="PRU00335"/>
    </source>
</evidence>
<dbReference type="GO" id="GO:0006355">
    <property type="term" value="P:regulation of DNA-templated transcription"/>
    <property type="evidence" value="ECO:0007669"/>
    <property type="project" value="UniProtKB-ARBA"/>
</dbReference>
<dbReference type="PANTHER" id="PTHR30055">
    <property type="entry name" value="HTH-TYPE TRANSCRIPTIONAL REGULATOR RUTR"/>
    <property type="match status" value="1"/>
</dbReference>
<dbReference type="InterPro" id="IPR009057">
    <property type="entry name" value="Homeodomain-like_sf"/>
</dbReference>
<gene>
    <name evidence="4" type="ORF">RM574_23475</name>
</gene>
<dbReference type="Pfam" id="PF00440">
    <property type="entry name" value="TetR_N"/>
    <property type="match status" value="1"/>
</dbReference>
<dbReference type="InterPro" id="IPR036271">
    <property type="entry name" value="Tet_transcr_reg_TetR-rel_C_sf"/>
</dbReference>
<dbReference type="AlphaFoldDB" id="A0ABD5EAI3"/>
<evidence type="ECO:0000259" key="3">
    <source>
        <dbReference type="PROSITE" id="PS50977"/>
    </source>
</evidence>
<feature type="domain" description="HTH tetR-type" evidence="3">
    <location>
        <begin position="1"/>
        <end position="61"/>
    </location>
</feature>
<dbReference type="InterPro" id="IPR001647">
    <property type="entry name" value="HTH_TetR"/>
</dbReference>
<name>A0ABD5EAI3_9ACTN</name>
<protein>
    <submittedName>
        <fullName evidence="4">TetR/AcrR family transcriptional regulator</fullName>
    </submittedName>
</protein>
<accession>A0ABD5EAI3</accession>
<comment type="caution">
    <text evidence="4">The sequence shown here is derived from an EMBL/GenBank/DDBJ whole genome shotgun (WGS) entry which is preliminary data.</text>
</comment>
<sequence length="196" mass="21340">MGHREDLLEGAKFCLLEKGFAATTARDIVRESGANLASIGYHYGSKDALLGRAYVALVEEMDLRPPEGAPGADAPPGTLAHFRATWEAVLASFPAQRAVWRLSFEMVLFGDRWPAARDVLIASQPAGRAGLLAAFTGLDEDALPPELVETEGRFHLTLLNGLILQWLFDPESATTAERLTEGVRSFLARVWEYGGD</sequence>
<dbReference type="GO" id="GO:0003677">
    <property type="term" value="F:DNA binding"/>
    <property type="evidence" value="ECO:0007669"/>
    <property type="project" value="UniProtKB-UniRule"/>
</dbReference>
<evidence type="ECO:0000256" key="1">
    <source>
        <dbReference type="ARBA" id="ARBA00023125"/>
    </source>
</evidence>
<keyword evidence="1 2" id="KW-0238">DNA-binding</keyword>
<dbReference type="Gene3D" id="1.10.357.10">
    <property type="entry name" value="Tetracycline Repressor, domain 2"/>
    <property type="match status" value="1"/>
</dbReference>
<dbReference type="InterPro" id="IPR050109">
    <property type="entry name" value="HTH-type_TetR-like_transc_reg"/>
</dbReference>
<dbReference type="SUPFAM" id="SSF48498">
    <property type="entry name" value="Tetracyclin repressor-like, C-terminal domain"/>
    <property type="match status" value="1"/>
</dbReference>
<dbReference type="SUPFAM" id="SSF46689">
    <property type="entry name" value="Homeodomain-like"/>
    <property type="match status" value="1"/>
</dbReference>
<evidence type="ECO:0000313" key="4">
    <source>
        <dbReference type="EMBL" id="MDT0418450.1"/>
    </source>
</evidence>
<dbReference type="EMBL" id="JAVRER010000045">
    <property type="protein sequence ID" value="MDT0418450.1"/>
    <property type="molecule type" value="Genomic_DNA"/>
</dbReference>
<evidence type="ECO:0000313" key="5">
    <source>
        <dbReference type="Proteomes" id="UP001183607"/>
    </source>
</evidence>
<dbReference type="PROSITE" id="PS50977">
    <property type="entry name" value="HTH_TETR_2"/>
    <property type="match status" value="1"/>
</dbReference>
<dbReference type="Proteomes" id="UP001183607">
    <property type="component" value="Unassembled WGS sequence"/>
</dbReference>
<feature type="DNA-binding region" description="H-T-H motif" evidence="2">
    <location>
        <begin position="24"/>
        <end position="43"/>
    </location>
</feature>
<dbReference type="RefSeq" id="WP_007821760.1">
    <property type="nucleotide sequence ID" value="NZ_JAVRER010000045.1"/>
</dbReference>
<organism evidence="4 5">
    <name type="scientific">Streptomyces evansiae</name>
    <dbReference type="NCBI Taxonomy" id="3075535"/>
    <lineage>
        <taxon>Bacteria</taxon>
        <taxon>Bacillati</taxon>
        <taxon>Actinomycetota</taxon>
        <taxon>Actinomycetes</taxon>
        <taxon>Kitasatosporales</taxon>
        <taxon>Streptomycetaceae</taxon>
        <taxon>Streptomyces</taxon>
    </lineage>
</organism>